<keyword evidence="2" id="KW-0812">Transmembrane</keyword>
<protein>
    <recommendedName>
        <fullName evidence="5">YbaB/EbfC DNA-binding family protein</fullName>
    </recommendedName>
</protein>
<comment type="caution">
    <text evidence="3">The sequence shown here is derived from an EMBL/GenBank/DDBJ whole genome shotgun (WGS) entry which is preliminary data.</text>
</comment>
<gene>
    <name evidence="3" type="ORF">F4559_004280</name>
</gene>
<dbReference type="EMBL" id="JACHJS010000001">
    <property type="protein sequence ID" value="MBB4966921.1"/>
    <property type="molecule type" value="Genomic_DNA"/>
</dbReference>
<dbReference type="AlphaFoldDB" id="A0A7W7T5H8"/>
<reference evidence="3 4" key="1">
    <citation type="submission" date="2020-08" db="EMBL/GenBank/DDBJ databases">
        <title>Sequencing the genomes of 1000 actinobacteria strains.</title>
        <authorList>
            <person name="Klenk H.-P."/>
        </authorList>
    </citation>
    <scope>NUCLEOTIDE SEQUENCE [LARGE SCALE GENOMIC DNA]</scope>
    <source>
        <strain evidence="3 4">DSM 45084</strain>
    </source>
</reference>
<dbReference type="InterPro" id="IPR004401">
    <property type="entry name" value="YbaB/EbfC"/>
</dbReference>
<keyword evidence="2" id="KW-1133">Transmembrane helix</keyword>
<sequence length="210" mass="22251">MTDPLANVQRLVDEWERDAEEKSARYESVRHEVERICITASAAGGAVSVTVGPNGIPSAVTMTDGVSRVRPAQIAAAVMEAMAKARAGYPAPHSGDERLCCAVGARVDAGPVAAARPVVCVPPEQARRGPATTGTEEVVMRWYCGDGYGWGMLPVIGLSVLLVIVIAVVAVVLVRSQRGGSAARIVDERLARGEIDTEEHARLRSALRSR</sequence>
<dbReference type="InterPro" id="IPR036894">
    <property type="entry name" value="YbaB-like_sf"/>
</dbReference>
<dbReference type="Gene3D" id="3.30.1310.10">
    <property type="entry name" value="Nucleoid-associated protein YbaB-like domain"/>
    <property type="match status" value="1"/>
</dbReference>
<evidence type="ECO:0008006" key="5">
    <source>
        <dbReference type="Google" id="ProtNLM"/>
    </source>
</evidence>
<dbReference type="Pfam" id="PF02575">
    <property type="entry name" value="YbaB_DNA_bd"/>
    <property type="match status" value="1"/>
</dbReference>
<evidence type="ECO:0000313" key="4">
    <source>
        <dbReference type="Proteomes" id="UP000542674"/>
    </source>
</evidence>
<evidence type="ECO:0000313" key="3">
    <source>
        <dbReference type="EMBL" id="MBB4966921.1"/>
    </source>
</evidence>
<keyword evidence="4" id="KW-1185">Reference proteome</keyword>
<dbReference type="Proteomes" id="UP000542674">
    <property type="component" value="Unassembled WGS sequence"/>
</dbReference>
<evidence type="ECO:0000256" key="2">
    <source>
        <dbReference type="SAM" id="Phobius"/>
    </source>
</evidence>
<keyword evidence="2" id="KW-0472">Membrane</keyword>
<evidence type="ECO:0000256" key="1">
    <source>
        <dbReference type="SAM" id="Coils"/>
    </source>
</evidence>
<organism evidence="3 4">
    <name type="scientific">Saccharothrix violaceirubra</name>
    <dbReference type="NCBI Taxonomy" id="413306"/>
    <lineage>
        <taxon>Bacteria</taxon>
        <taxon>Bacillati</taxon>
        <taxon>Actinomycetota</taxon>
        <taxon>Actinomycetes</taxon>
        <taxon>Pseudonocardiales</taxon>
        <taxon>Pseudonocardiaceae</taxon>
        <taxon>Saccharothrix</taxon>
    </lineage>
</organism>
<proteinExistence type="predicted"/>
<accession>A0A7W7T5H8</accession>
<feature type="transmembrane region" description="Helical" evidence="2">
    <location>
        <begin position="148"/>
        <end position="174"/>
    </location>
</feature>
<dbReference type="GO" id="GO:0003677">
    <property type="term" value="F:DNA binding"/>
    <property type="evidence" value="ECO:0007669"/>
    <property type="project" value="InterPro"/>
</dbReference>
<keyword evidence="1" id="KW-0175">Coiled coil</keyword>
<name>A0A7W7T5H8_9PSEU</name>
<feature type="coiled-coil region" evidence="1">
    <location>
        <begin position="5"/>
        <end position="32"/>
    </location>
</feature>
<dbReference type="RefSeq" id="WP_246445290.1">
    <property type="nucleotide sequence ID" value="NZ_BAABAI010000037.1"/>
</dbReference>